<dbReference type="FunFam" id="3.40.640.10:FF:000020">
    <property type="entry name" value="sphingosine-1-phosphate lyase 1"/>
    <property type="match status" value="1"/>
</dbReference>
<dbReference type="OMA" id="FKDHQFT"/>
<evidence type="ECO:0000313" key="19">
    <source>
        <dbReference type="EnsemblMetazoa" id="CapteP149914"/>
    </source>
</evidence>
<evidence type="ECO:0000313" key="18">
    <source>
        <dbReference type="EMBL" id="ELT88913.1"/>
    </source>
</evidence>
<keyword evidence="7 16" id="KW-0663">Pyridoxal phosphate</keyword>
<dbReference type="PANTHER" id="PTHR42735:SF6">
    <property type="entry name" value="SPHINGOSINE-1-PHOSPHATE LYASE 1"/>
    <property type="match status" value="1"/>
</dbReference>
<dbReference type="OrthoDB" id="10254570at2759"/>
<dbReference type="EMBL" id="AMQN01015116">
    <property type="status" value="NOT_ANNOTATED_CDS"/>
    <property type="molecule type" value="Genomic_DNA"/>
</dbReference>
<dbReference type="GO" id="GO:0030149">
    <property type="term" value="P:sphingolipid catabolic process"/>
    <property type="evidence" value="ECO:0007669"/>
    <property type="project" value="TreeGrafter"/>
</dbReference>
<organism evidence="18">
    <name type="scientific">Capitella teleta</name>
    <name type="common">Polychaete worm</name>
    <dbReference type="NCBI Taxonomy" id="283909"/>
    <lineage>
        <taxon>Eukaryota</taxon>
        <taxon>Metazoa</taxon>
        <taxon>Spiralia</taxon>
        <taxon>Lophotrochozoa</taxon>
        <taxon>Annelida</taxon>
        <taxon>Polychaeta</taxon>
        <taxon>Sedentaria</taxon>
        <taxon>Scolecida</taxon>
        <taxon>Capitellidae</taxon>
        <taxon>Capitella</taxon>
    </lineage>
</organism>
<dbReference type="GO" id="GO:0019752">
    <property type="term" value="P:carboxylic acid metabolic process"/>
    <property type="evidence" value="ECO:0007669"/>
    <property type="project" value="InterPro"/>
</dbReference>
<reference evidence="18 20" key="2">
    <citation type="journal article" date="2013" name="Nature">
        <title>Insights into bilaterian evolution from three spiralian genomes.</title>
        <authorList>
            <person name="Simakov O."/>
            <person name="Marletaz F."/>
            <person name="Cho S.J."/>
            <person name="Edsinger-Gonzales E."/>
            <person name="Havlak P."/>
            <person name="Hellsten U."/>
            <person name="Kuo D.H."/>
            <person name="Larsson T."/>
            <person name="Lv J."/>
            <person name="Arendt D."/>
            <person name="Savage R."/>
            <person name="Osoegawa K."/>
            <person name="de Jong P."/>
            <person name="Grimwood J."/>
            <person name="Chapman J.A."/>
            <person name="Shapiro H."/>
            <person name="Aerts A."/>
            <person name="Otillar R.P."/>
            <person name="Terry A.Y."/>
            <person name="Boore J.L."/>
            <person name="Grigoriev I.V."/>
            <person name="Lindberg D.R."/>
            <person name="Seaver E.C."/>
            <person name="Weisblat D.A."/>
            <person name="Putnam N.H."/>
            <person name="Rokhsar D.S."/>
        </authorList>
    </citation>
    <scope>NUCLEOTIDE SEQUENCE</scope>
    <source>
        <strain evidence="18 20">I ESC-2004</strain>
    </source>
</reference>
<evidence type="ECO:0000256" key="4">
    <source>
        <dbReference type="ARBA" id="ARBA00004991"/>
    </source>
</evidence>
<dbReference type="FunFam" id="3.90.1150.10:FF:000247">
    <property type="entry name" value="Sphingosine phosphate lyase, putative"/>
    <property type="match status" value="1"/>
</dbReference>
<evidence type="ECO:0000256" key="7">
    <source>
        <dbReference type="ARBA" id="ARBA00022898"/>
    </source>
</evidence>
<evidence type="ECO:0000256" key="12">
    <source>
        <dbReference type="ARBA" id="ARBA00023239"/>
    </source>
</evidence>
<evidence type="ECO:0000313" key="20">
    <source>
        <dbReference type="Proteomes" id="UP000014760"/>
    </source>
</evidence>
<evidence type="ECO:0000256" key="15">
    <source>
        <dbReference type="ARBA" id="ARBA00042568"/>
    </source>
</evidence>
<dbReference type="HOGENOM" id="CLU_028929_1_0_1"/>
<dbReference type="FunCoup" id="R7T6G1">
    <property type="interactions" value="1243"/>
</dbReference>
<keyword evidence="5" id="KW-0812">Transmembrane</keyword>
<evidence type="ECO:0000256" key="8">
    <source>
        <dbReference type="ARBA" id="ARBA00022919"/>
    </source>
</evidence>
<dbReference type="Pfam" id="PF00282">
    <property type="entry name" value="Pyridoxal_deC"/>
    <property type="match status" value="1"/>
</dbReference>
<comment type="pathway">
    <text evidence="3">Lipid metabolism; sphingolipid metabolism.</text>
</comment>
<keyword evidence="6" id="KW-0256">Endoplasmic reticulum</keyword>
<dbReference type="Gene3D" id="3.40.640.10">
    <property type="entry name" value="Type I PLP-dependent aspartate aminotransferase-like (Major domain)"/>
    <property type="match status" value="1"/>
</dbReference>
<reference evidence="19" key="3">
    <citation type="submission" date="2015-06" db="UniProtKB">
        <authorList>
            <consortium name="EnsemblMetazoa"/>
        </authorList>
    </citation>
    <scope>IDENTIFICATION</scope>
</reference>
<dbReference type="EMBL" id="KB311620">
    <property type="protein sequence ID" value="ELT88913.1"/>
    <property type="molecule type" value="Genomic_DNA"/>
</dbReference>
<evidence type="ECO:0000256" key="5">
    <source>
        <dbReference type="ARBA" id="ARBA00022692"/>
    </source>
</evidence>
<dbReference type="Proteomes" id="UP000014760">
    <property type="component" value="Unassembled WGS sequence"/>
</dbReference>
<dbReference type="InterPro" id="IPR002129">
    <property type="entry name" value="PyrdxlP-dep_de-COase"/>
</dbReference>
<evidence type="ECO:0000256" key="9">
    <source>
        <dbReference type="ARBA" id="ARBA00022989"/>
    </source>
</evidence>
<dbReference type="GO" id="GO:0008117">
    <property type="term" value="F:sphinganine-1-phosphate aldolase activity"/>
    <property type="evidence" value="ECO:0007669"/>
    <property type="project" value="UniProtKB-EC"/>
</dbReference>
<evidence type="ECO:0000256" key="2">
    <source>
        <dbReference type="ARBA" id="ARBA00004389"/>
    </source>
</evidence>
<keyword evidence="9" id="KW-1133">Transmembrane helix</keyword>
<proteinExistence type="inferred from homology"/>
<dbReference type="EnsemblMetazoa" id="CapteT149914">
    <property type="protein sequence ID" value="CapteP149914"/>
    <property type="gene ID" value="CapteG149914"/>
</dbReference>
<keyword evidence="11" id="KW-0472">Membrane</keyword>
<accession>R7T6G1</accession>
<dbReference type="InterPro" id="IPR050477">
    <property type="entry name" value="GrpII_AminoAcid_Decarb"/>
</dbReference>
<comment type="similarity">
    <text evidence="13">Belongs to the group II decarboxylase family. Sphingosine-1-phosphate lyase subfamily.</text>
</comment>
<feature type="modified residue" description="N6-(pyridoxal phosphate)lysine" evidence="16">
    <location>
        <position position="252"/>
    </location>
</feature>
<dbReference type="CDD" id="cd06450">
    <property type="entry name" value="DOPA_deC_like"/>
    <property type="match status" value="1"/>
</dbReference>
<evidence type="ECO:0000256" key="3">
    <source>
        <dbReference type="ARBA" id="ARBA00004760"/>
    </source>
</evidence>
<dbReference type="GO" id="GO:0005789">
    <property type="term" value="C:endoplasmic reticulum membrane"/>
    <property type="evidence" value="ECO:0007669"/>
    <property type="project" value="UniProtKB-SubCell"/>
</dbReference>
<keyword evidence="8" id="KW-0746">Sphingolipid metabolism</keyword>
<dbReference type="Gene3D" id="3.90.1150.10">
    <property type="entry name" value="Aspartate Aminotransferase, domain 1"/>
    <property type="match status" value="1"/>
</dbReference>
<dbReference type="InterPro" id="IPR015422">
    <property type="entry name" value="PyrdxlP-dep_Trfase_small"/>
</dbReference>
<dbReference type="InterPro" id="IPR015421">
    <property type="entry name" value="PyrdxlP-dep_Trfase_major"/>
</dbReference>
<protein>
    <recommendedName>
        <fullName evidence="14">sphinganine-1-phosphate aldolase</fullName>
        <ecNumber evidence="14">4.1.2.27</ecNumber>
    </recommendedName>
    <alternativeName>
        <fullName evidence="15">Sphingosine-1-phosphate aldolase</fullName>
    </alternativeName>
</protein>
<evidence type="ECO:0000256" key="6">
    <source>
        <dbReference type="ARBA" id="ARBA00022824"/>
    </source>
</evidence>
<keyword evidence="12 17" id="KW-0456">Lyase</keyword>
<dbReference type="STRING" id="283909.R7T6G1"/>
<evidence type="ECO:0000256" key="1">
    <source>
        <dbReference type="ARBA" id="ARBA00001933"/>
    </source>
</evidence>
<keyword evidence="10" id="KW-0443">Lipid metabolism</keyword>
<dbReference type="SUPFAM" id="SSF53383">
    <property type="entry name" value="PLP-dependent transferases"/>
    <property type="match status" value="1"/>
</dbReference>
<dbReference type="PANTHER" id="PTHR42735">
    <property type="match status" value="1"/>
</dbReference>
<name>R7T6G1_CAPTE</name>
<evidence type="ECO:0000256" key="13">
    <source>
        <dbReference type="ARBA" id="ARBA00038302"/>
    </source>
</evidence>
<dbReference type="InterPro" id="IPR015424">
    <property type="entry name" value="PyrdxlP-dep_Trfase"/>
</dbReference>
<dbReference type="AlphaFoldDB" id="R7T6G1"/>
<dbReference type="Gene3D" id="6.10.140.2150">
    <property type="match status" value="1"/>
</dbReference>
<dbReference type="FunFam" id="6.10.140.2150:FF:000001">
    <property type="entry name" value="Sphingosine-1-phosphate lyase 1"/>
    <property type="match status" value="1"/>
</dbReference>
<reference evidence="20" key="1">
    <citation type="submission" date="2012-12" db="EMBL/GenBank/DDBJ databases">
        <authorList>
            <person name="Hellsten U."/>
            <person name="Grimwood J."/>
            <person name="Chapman J.A."/>
            <person name="Shapiro H."/>
            <person name="Aerts A."/>
            <person name="Otillar R.P."/>
            <person name="Terry A.Y."/>
            <person name="Boore J.L."/>
            <person name="Simakov O."/>
            <person name="Marletaz F."/>
            <person name="Cho S.-J."/>
            <person name="Edsinger-Gonzales E."/>
            <person name="Havlak P."/>
            <person name="Kuo D.-H."/>
            <person name="Larsson T."/>
            <person name="Lv J."/>
            <person name="Arendt D."/>
            <person name="Savage R."/>
            <person name="Osoegawa K."/>
            <person name="de Jong P."/>
            <person name="Lindberg D.R."/>
            <person name="Seaver E.C."/>
            <person name="Weisblat D.A."/>
            <person name="Putnam N.H."/>
            <person name="Grigoriev I.V."/>
            <person name="Rokhsar D.S."/>
        </authorList>
    </citation>
    <scope>NUCLEOTIDE SEQUENCE</scope>
    <source>
        <strain evidence="20">I ESC-2004</strain>
    </source>
</reference>
<dbReference type="GO" id="GO:0030170">
    <property type="term" value="F:pyridoxal phosphate binding"/>
    <property type="evidence" value="ECO:0007669"/>
    <property type="project" value="InterPro"/>
</dbReference>
<comment type="pathway">
    <text evidence="4">Sphingolipid metabolism.</text>
</comment>
<evidence type="ECO:0000256" key="16">
    <source>
        <dbReference type="PIRSR" id="PIRSR602129-50"/>
    </source>
</evidence>
<comment type="subcellular location">
    <subcellularLocation>
        <location evidence="2">Endoplasmic reticulum membrane</location>
        <topology evidence="2">Single-pass membrane protein</topology>
    </subcellularLocation>
</comment>
<comment type="cofactor">
    <cofactor evidence="1 16 17">
        <name>pyridoxal 5'-phosphate</name>
        <dbReference type="ChEBI" id="CHEBI:597326"/>
    </cofactor>
</comment>
<evidence type="ECO:0000256" key="11">
    <source>
        <dbReference type="ARBA" id="ARBA00023136"/>
    </source>
</evidence>
<evidence type="ECO:0000256" key="17">
    <source>
        <dbReference type="RuleBase" id="RU000382"/>
    </source>
</evidence>
<evidence type="ECO:0000256" key="10">
    <source>
        <dbReference type="ARBA" id="ARBA00023098"/>
    </source>
</evidence>
<sequence length="459" mass="50801">MERTFHKGTKDHTYIQRLPAKGLSEVRVFRVHILADVDWGKGKCSGMVYSGESYLTELMAKVYGEFAWSNPLHPDVFPDVRKMEAEVVRMTCNMFNGSSKSCGSMTSGGTESIMLACKAYRDMALDRGVKYPEMVVPITAHAAFDKAAQFFRIKIIHVPVDNESRKCDTRAMFRAVSKNTCMLVGSAPQFPHGIVDPIPEIAKIGRRYNIPVHVDSCLGGFLVPFMKQAGYELEPFDFSVEGVTSISADTHKYGFAPKGSSVIMYSEKSYRQFQYFVQPDWPGGIYASPTIAGSRAGAIIAACWATMMHFGEAGYVESTKKIISTARFIEEEIRKIEGIFVFGQPKVSVIGLGSKKFNIYRLSDALTERGWNLNALQFPSSIHLCCTMLHTKDGVAECFVKDVRECVAKIMLDPKADCGGQGALYGMAQSIPDRSLVSEIASGFFNAYYSTGTENGKKQ</sequence>
<keyword evidence="20" id="KW-1185">Reference proteome</keyword>
<gene>
    <name evidence="18" type="ORF">CAPTEDRAFT_149914</name>
</gene>
<dbReference type="EC" id="4.1.2.27" evidence="14"/>
<evidence type="ECO:0000256" key="14">
    <source>
        <dbReference type="ARBA" id="ARBA00038965"/>
    </source>
</evidence>